<dbReference type="GO" id="GO:0000271">
    <property type="term" value="P:polysaccharide biosynthetic process"/>
    <property type="evidence" value="ECO:0007669"/>
    <property type="project" value="TreeGrafter"/>
</dbReference>
<protein>
    <submittedName>
        <fullName evidence="6">Aminotransferase DegT</fullName>
    </submittedName>
</protein>
<feature type="modified residue" description="N6-(pyridoxal phosphate)lysine" evidence="4">
    <location>
        <position position="187"/>
    </location>
</feature>
<evidence type="ECO:0000313" key="6">
    <source>
        <dbReference type="EMBL" id="KYN25445.1"/>
    </source>
</evidence>
<gene>
    <name evidence="6" type="ORF">AUQ44_07645</name>
</gene>
<keyword evidence="6" id="KW-0032">Aminotransferase</keyword>
<proteinExistence type="inferred from homology"/>
<name>A0A151JI58_9VIBR</name>
<evidence type="ECO:0000256" key="4">
    <source>
        <dbReference type="PIRSR" id="PIRSR000390-2"/>
    </source>
</evidence>
<comment type="similarity">
    <text evidence="2 5">Belongs to the DegT/DnrJ/EryC1 family.</text>
</comment>
<dbReference type="CDD" id="cd00616">
    <property type="entry name" value="AHBA_syn"/>
    <property type="match status" value="1"/>
</dbReference>
<keyword evidence="6" id="KW-0808">Transferase</keyword>
<dbReference type="InterPro" id="IPR015424">
    <property type="entry name" value="PyrdxlP-dep_Trfase"/>
</dbReference>
<dbReference type="AlphaFoldDB" id="A0A151JI58"/>
<dbReference type="GO" id="GO:0030170">
    <property type="term" value="F:pyridoxal phosphate binding"/>
    <property type="evidence" value="ECO:0007669"/>
    <property type="project" value="TreeGrafter"/>
</dbReference>
<dbReference type="InterPro" id="IPR000653">
    <property type="entry name" value="DegT/StrS_aminotransferase"/>
</dbReference>
<dbReference type="GO" id="GO:0008483">
    <property type="term" value="F:transaminase activity"/>
    <property type="evidence" value="ECO:0007669"/>
    <property type="project" value="UniProtKB-KW"/>
</dbReference>
<dbReference type="Gene3D" id="3.40.640.10">
    <property type="entry name" value="Type I PLP-dependent aspartate aminotransferase-like (Major domain)"/>
    <property type="match status" value="1"/>
</dbReference>
<dbReference type="SUPFAM" id="SSF53383">
    <property type="entry name" value="PLP-dependent transferases"/>
    <property type="match status" value="1"/>
</dbReference>
<evidence type="ECO:0000256" key="1">
    <source>
        <dbReference type="ARBA" id="ARBA00022898"/>
    </source>
</evidence>
<sequence length="364" mass="40267">MTIKLNQPLTPNLDKVADYISQIHNCGWYTNFGPLHQLLTQKLEAYLGVENLLLVSNGTVALQVACKVLGIERAISTPFSFAATSSALLWQGVDLSYCDIEADSYNISLNALETALTSSACSAQSIQGVVATHVYGNPCNVEAIESLAQQHQIKVIYDAAHAFGVKVDGKSVLNFGDASTLSFHATKVFHTVEGGAIIFKCRSDFEKAKELINFGIDAKGRLGPWGINGKLNEYQCAVGLALLDDIDTVLTHRVKLFERYRRGLQGIVEMPEWYFNASYNGAYMPIFVDEIDQVHFQKTLESQNIQFRRYFTPSLDLAYPEQKSFGCSVSHDKAKGAYCLPLHAYMTENEVDRVVLAIRSAITT</sequence>
<dbReference type="EMBL" id="LOMK01000001">
    <property type="protein sequence ID" value="KYN25445.1"/>
    <property type="molecule type" value="Genomic_DNA"/>
</dbReference>
<dbReference type="InterPro" id="IPR015421">
    <property type="entry name" value="PyrdxlP-dep_Trfase_major"/>
</dbReference>
<comment type="caution">
    <text evidence="6">The sequence shown here is derived from an EMBL/GenBank/DDBJ whole genome shotgun (WGS) entry which is preliminary data.</text>
</comment>
<evidence type="ECO:0000256" key="2">
    <source>
        <dbReference type="ARBA" id="ARBA00037999"/>
    </source>
</evidence>
<evidence type="ECO:0000256" key="5">
    <source>
        <dbReference type="RuleBase" id="RU004508"/>
    </source>
</evidence>
<dbReference type="Pfam" id="PF01041">
    <property type="entry name" value="DegT_DnrJ_EryC1"/>
    <property type="match status" value="1"/>
</dbReference>
<evidence type="ECO:0000313" key="7">
    <source>
        <dbReference type="Proteomes" id="UP000075349"/>
    </source>
</evidence>
<dbReference type="Proteomes" id="UP000075349">
    <property type="component" value="Unassembled WGS sequence"/>
</dbReference>
<evidence type="ECO:0000256" key="3">
    <source>
        <dbReference type="PIRSR" id="PIRSR000390-1"/>
    </source>
</evidence>
<dbReference type="PANTHER" id="PTHR30244">
    <property type="entry name" value="TRANSAMINASE"/>
    <property type="match status" value="1"/>
</dbReference>
<dbReference type="PIRSF" id="PIRSF000390">
    <property type="entry name" value="PLP_StrS"/>
    <property type="match status" value="1"/>
</dbReference>
<accession>A0A151JI58</accession>
<organism evidence="6 7">
    <name type="scientific">Vibrio cidicii</name>
    <dbReference type="NCBI Taxonomy" id="1763883"/>
    <lineage>
        <taxon>Bacteria</taxon>
        <taxon>Pseudomonadati</taxon>
        <taxon>Pseudomonadota</taxon>
        <taxon>Gammaproteobacteria</taxon>
        <taxon>Vibrionales</taxon>
        <taxon>Vibrionaceae</taxon>
        <taxon>Vibrio</taxon>
    </lineage>
</organism>
<feature type="active site" description="Proton acceptor" evidence="3">
    <location>
        <position position="187"/>
    </location>
</feature>
<dbReference type="PANTHER" id="PTHR30244:SF9">
    <property type="entry name" value="PROTEIN RV3402C"/>
    <property type="match status" value="1"/>
</dbReference>
<reference evidence="7" key="1">
    <citation type="submission" date="2015-12" db="EMBL/GenBank/DDBJ databases">
        <authorList>
            <person name="Tarr C.L."/>
            <person name="Gladney L.M."/>
        </authorList>
    </citation>
    <scope>NUCLEOTIDE SEQUENCE [LARGE SCALE GENOMIC DNA]</scope>
    <source>
        <strain evidence="7">2756-81</strain>
    </source>
</reference>
<keyword evidence="1 4" id="KW-0663">Pyridoxal phosphate</keyword>